<accession>A0A8S9M989</accession>
<gene>
    <name evidence="1" type="ORF">F2Q70_00012743</name>
</gene>
<dbReference type="AlphaFoldDB" id="A0A8S9M989"/>
<sequence length="149" mass="17042">MAYETRFRKFSAPRYYQRIPSETDHNRYPFLTDFPEVLAFATDHRMSVFLDISEEANVIAMNLNKKVKHILSRVPYSKAQVSIAVQHIGHTLLLNHGKSMTAAVCHAYRKKRWGVTNPDLIDQVSYHHHLIASDQGASVDIVPSLTSHK</sequence>
<name>A0A8S9M989_BRACR</name>
<proteinExistence type="predicted"/>
<protein>
    <submittedName>
        <fullName evidence="1">Uncharacterized protein</fullName>
    </submittedName>
</protein>
<reference evidence="1" key="1">
    <citation type="submission" date="2019-12" db="EMBL/GenBank/DDBJ databases">
        <title>Genome sequencing and annotation of Brassica cretica.</title>
        <authorList>
            <person name="Studholme D.J."/>
            <person name="Sarris P.F."/>
        </authorList>
    </citation>
    <scope>NUCLEOTIDE SEQUENCE</scope>
    <source>
        <strain evidence="1">PFS-102/07</strain>
        <tissue evidence="1">Leaf</tissue>
    </source>
</reference>
<evidence type="ECO:0000313" key="1">
    <source>
        <dbReference type="EMBL" id="KAF2614409.1"/>
    </source>
</evidence>
<organism evidence="1">
    <name type="scientific">Brassica cretica</name>
    <name type="common">Mustard</name>
    <dbReference type="NCBI Taxonomy" id="69181"/>
    <lineage>
        <taxon>Eukaryota</taxon>
        <taxon>Viridiplantae</taxon>
        <taxon>Streptophyta</taxon>
        <taxon>Embryophyta</taxon>
        <taxon>Tracheophyta</taxon>
        <taxon>Spermatophyta</taxon>
        <taxon>Magnoliopsida</taxon>
        <taxon>eudicotyledons</taxon>
        <taxon>Gunneridae</taxon>
        <taxon>Pentapetalae</taxon>
        <taxon>rosids</taxon>
        <taxon>malvids</taxon>
        <taxon>Brassicales</taxon>
        <taxon>Brassicaceae</taxon>
        <taxon>Brassiceae</taxon>
        <taxon>Brassica</taxon>
    </lineage>
</organism>
<dbReference type="EMBL" id="QGKY02000089">
    <property type="protein sequence ID" value="KAF2614409.1"/>
    <property type="molecule type" value="Genomic_DNA"/>
</dbReference>
<comment type="caution">
    <text evidence="1">The sequence shown here is derived from an EMBL/GenBank/DDBJ whole genome shotgun (WGS) entry which is preliminary data.</text>
</comment>